<reference evidence="1 2" key="1">
    <citation type="submission" date="2021-03" db="EMBL/GenBank/DDBJ databases">
        <title>Enterococcal diversity collection.</title>
        <authorList>
            <person name="Gilmore M.S."/>
            <person name="Schwartzman J."/>
            <person name="Van Tyne D."/>
            <person name="Martin M."/>
            <person name="Earl A.M."/>
            <person name="Manson A.L."/>
            <person name="Straub T."/>
            <person name="Salamzade R."/>
            <person name="Saavedra J."/>
            <person name="Lebreton F."/>
            <person name="Prichula J."/>
            <person name="Schaufler K."/>
            <person name="Gaca A."/>
            <person name="Sgardioli B."/>
            <person name="Wagenaar J."/>
            <person name="Strong T."/>
        </authorList>
    </citation>
    <scope>NUCLEOTIDE SEQUENCE [LARGE SCALE GENOMIC DNA]</scope>
    <source>
        <strain evidence="1 2">MJM16</strain>
    </source>
</reference>
<dbReference type="InterPro" id="IPR013078">
    <property type="entry name" value="His_Pase_superF_clade-1"/>
</dbReference>
<dbReference type="SUPFAM" id="SSF53254">
    <property type="entry name" value="Phosphoglycerate mutase-like"/>
    <property type="match status" value="1"/>
</dbReference>
<dbReference type="InterPro" id="IPR029033">
    <property type="entry name" value="His_PPase_superfam"/>
</dbReference>
<accession>A0ABS3HFP7</accession>
<keyword evidence="2" id="KW-1185">Reference proteome</keyword>
<dbReference type="CDD" id="cd07067">
    <property type="entry name" value="HP_PGM_like"/>
    <property type="match status" value="1"/>
</dbReference>
<evidence type="ECO:0000313" key="1">
    <source>
        <dbReference type="EMBL" id="MBO0452269.1"/>
    </source>
</evidence>
<dbReference type="EMBL" id="JAFLVR010000020">
    <property type="protein sequence ID" value="MBO0452269.1"/>
    <property type="molecule type" value="Genomic_DNA"/>
</dbReference>
<name>A0ABS3HFP7_9ENTE</name>
<dbReference type="PROSITE" id="PS00175">
    <property type="entry name" value="PG_MUTASE"/>
    <property type="match status" value="1"/>
</dbReference>
<comment type="caution">
    <text evidence="1">The sequence shown here is derived from an EMBL/GenBank/DDBJ whole genome shotgun (WGS) entry which is preliminary data.</text>
</comment>
<gene>
    <name evidence="1" type="ORF">JZO85_08315</name>
</gene>
<evidence type="ECO:0000313" key="2">
    <source>
        <dbReference type="Proteomes" id="UP000664495"/>
    </source>
</evidence>
<dbReference type="InterPro" id="IPR050275">
    <property type="entry name" value="PGM_Phosphatase"/>
</dbReference>
<dbReference type="Pfam" id="PF00300">
    <property type="entry name" value="His_Phos_1"/>
    <property type="match status" value="1"/>
</dbReference>
<sequence length="192" mass="22005">MKTLYLMRHGETLFNQQKKIQGWCDSPLTELGKKQALVAREYFIANNINLHSAYASTSERACDTLELVTNVDYTRVKGLKEWNFGALEAEHEYLNPPLPYGDFFVDFGGEGELEFRARVSQTIFDLVQKDAGENILMVSHGASCRQFMRVWDHTSRIDLPGRIANCCILKFAFEKDQFALQEIVNHDFTSVL</sequence>
<dbReference type="PANTHER" id="PTHR48100">
    <property type="entry name" value="BROAD-SPECIFICITY PHOSPHATASE YOR283W-RELATED"/>
    <property type="match status" value="1"/>
</dbReference>
<dbReference type="SMART" id="SM00855">
    <property type="entry name" value="PGAM"/>
    <property type="match status" value="1"/>
</dbReference>
<protein>
    <submittedName>
        <fullName evidence="1">Histidine phosphatase family protein</fullName>
    </submittedName>
</protein>
<proteinExistence type="predicted"/>
<organism evidence="1 2">
    <name type="scientific">Candidatus Enterococcus murrayae</name>
    <dbReference type="NCBI Taxonomy" id="2815321"/>
    <lineage>
        <taxon>Bacteria</taxon>
        <taxon>Bacillati</taxon>
        <taxon>Bacillota</taxon>
        <taxon>Bacilli</taxon>
        <taxon>Lactobacillales</taxon>
        <taxon>Enterococcaceae</taxon>
        <taxon>Enterococcus</taxon>
    </lineage>
</organism>
<dbReference type="PANTHER" id="PTHR48100:SF5">
    <property type="entry name" value="HISTIDINE PHOSPHATASE FAMILY PROTEIN"/>
    <property type="match status" value="1"/>
</dbReference>
<dbReference type="RefSeq" id="WP_207108045.1">
    <property type="nucleotide sequence ID" value="NZ_JAFLVR010000020.1"/>
</dbReference>
<dbReference type="Gene3D" id="3.40.50.1240">
    <property type="entry name" value="Phosphoglycerate mutase-like"/>
    <property type="match status" value="1"/>
</dbReference>
<dbReference type="Proteomes" id="UP000664495">
    <property type="component" value="Unassembled WGS sequence"/>
</dbReference>
<dbReference type="InterPro" id="IPR001345">
    <property type="entry name" value="PG/BPGM_mutase_AS"/>
</dbReference>